<evidence type="ECO:0000256" key="1">
    <source>
        <dbReference type="ARBA" id="ARBA00001946"/>
    </source>
</evidence>
<dbReference type="GO" id="GO:0004540">
    <property type="term" value="F:RNA nuclease activity"/>
    <property type="evidence" value="ECO:0007669"/>
    <property type="project" value="InterPro"/>
</dbReference>
<comment type="cofactor">
    <cofactor evidence="1 8">
        <name>Mg(2+)</name>
        <dbReference type="ChEBI" id="CHEBI:18420"/>
    </cofactor>
</comment>
<keyword evidence="4 8" id="KW-0479">Metal-binding</keyword>
<feature type="domain" description="PIN" evidence="9">
    <location>
        <begin position="1"/>
        <end position="123"/>
    </location>
</feature>
<keyword evidence="6 8" id="KW-0460">Magnesium</keyword>
<dbReference type="Proteomes" id="UP000238701">
    <property type="component" value="Unassembled WGS sequence"/>
</dbReference>
<evidence type="ECO:0000313" key="11">
    <source>
        <dbReference type="Proteomes" id="UP000238701"/>
    </source>
</evidence>
<dbReference type="InterPro" id="IPR029060">
    <property type="entry name" value="PIN-like_dom_sf"/>
</dbReference>
<comment type="function">
    <text evidence="8">Toxic component of a toxin-antitoxin (TA) system. An RNase.</text>
</comment>
<sequence>MLDADVIIRGERGALDLAAWMTRHEDEGFEVAAITVAELWHGVERASGEHRARRERYIRSILEELPMIPYTGTTALQHAQIWALLESSGRMIGDYDLIVAATAIERGSTVATFNKRHFERVEGLKVIEPK</sequence>
<dbReference type="SUPFAM" id="SSF88723">
    <property type="entry name" value="PIN domain-like"/>
    <property type="match status" value="1"/>
</dbReference>
<protein>
    <recommendedName>
        <fullName evidence="8">Ribonuclease VapC</fullName>
        <shortName evidence="8">RNase VapC</shortName>
        <ecNumber evidence="8">3.1.-.-</ecNumber>
    </recommendedName>
    <alternativeName>
        <fullName evidence="8">Toxin VapC</fullName>
    </alternativeName>
</protein>
<comment type="similarity">
    <text evidence="7 8">Belongs to the PINc/VapC protein family.</text>
</comment>
<organism evidence="10 11">
    <name type="scientific">Candidatus Sulfotelmatobacter kueseliae</name>
    <dbReference type="NCBI Taxonomy" id="2042962"/>
    <lineage>
        <taxon>Bacteria</taxon>
        <taxon>Pseudomonadati</taxon>
        <taxon>Acidobacteriota</taxon>
        <taxon>Terriglobia</taxon>
        <taxon>Terriglobales</taxon>
        <taxon>Candidatus Korobacteraceae</taxon>
        <taxon>Candidatus Sulfotelmatobacter</taxon>
    </lineage>
</organism>
<proteinExistence type="inferred from homology"/>
<dbReference type="GO" id="GO:0090729">
    <property type="term" value="F:toxin activity"/>
    <property type="evidence" value="ECO:0007669"/>
    <property type="project" value="UniProtKB-KW"/>
</dbReference>
<keyword evidence="5 8" id="KW-0378">Hydrolase</keyword>
<evidence type="ECO:0000256" key="7">
    <source>
        <dbReference type="ARBA" id="ARBA00038093"/>
    </source>
</evidence>
<dbReference type="GO" id="GO:0000287">
    <property type="term" value="F:magnesium ion binding"/>
    <property type="evidence" value="ECO:0007669"/>
    <property type="project" value="UniProtKB-UniRule"/>
</dbReference>
<dbReference type="PANTHER" id="PTHR33653:SF1">
    <property type="entry name" value="RIBONUCLEASE VAPC2"/>
    <property type="match status" value="1"/>
</dbReference>
<keyword evidence="3 8" id="KW-0540">Nuclease</keyword>
<dbReference type="Pfam" id="PF01850">
    <property type="entry name" value="PIN"/>
    <property type="match status" value="1"/>
</dbReference>
<dbReference type="InterPro" id="IPR022907">
    <property type="entry name" value="VapC_family"/>
</dbReference>
<dbReference type="EC" id="3.1.-.-" evidence="8"/>
<evidence type="ECO:0000256" key="6">
    <source>
        <dbReference type="ARBA" id="ARBA00022842"/>
    </source>
</evidence>
<keyword evidence="2 8" id="KW-1277">Toxin-antitoxin system</keyword>
<evidence type="ECO:0000256" key="3">
    <source>
        <dbReference type="ARBA" id="ARBA00022722"/>
    </source>
</evidence>
<dbReference type="GO" id="GO:0016787">
    <property type="term" value="F:hydrolase activity"/>
    <property type="evidence" value="ECO:0007669"/>
    <property type="project" value="UniProtKB-KW"/>
</dbReference>
<keyword evidence="8" id="KW-0800">Toxin</keyword>
<feature type="binding site" evidence="8">
    <location>
        <position position="96"/>
    </location>
    <ligand>
        <name>Mg(2+)</name>
        <dbReference type="ChEBI" id="CHEBI:18420"/>
    </ligand>
</feature>
<feature type="binding site" evidence="8">
    <location>
        <position position="3"/>
    </location>
    <ligand>
        <name>Mg(2+)</name>
        <dbReference type="ChEBI" id="CHEBI:18420"/>
    </ligand>
</feature>
<evidence type="ECO:0000256" key="5">
    <source>
        <dbReference type="ARBA" id="ARBA00022801"/>
    </source>
</evidence>
<dbReference type="InterPro" id="IPR002716">
    <property type="entry name" value="PIN_dom"/>
</dbReference>
<dbReference type="Gene3D" id="3.40.50.1010">
    <property type="entry name" value="5'-nuclease"/>
    <property type="match status" value="1"/>
</dbReference>
<dbReference type="HAMAP" id="MF_00265">
    <property type="entry name" value="VapC_Nob1"/>
    <property type="match status" value="1"/>
</dbReference>
<evidence type="ECO:0000256" key="8">
    <source>
        <dbReference type="HAMAP-Rule" id="MF_00265"/>
    </source>
</evidence>
<evidence type="ECO:0000259" key="9">
    <source>
        <dbReference type="Pfam" id="PF01850"/>
    </source>
</evidence>
<dbReference type="PANTHER" id="PTHR33653">
    <property type="entry name" value="RIBONUCLEASE VAPC2"/>
    <property type="match status" value="1"/>
</dbReference>
<evidence type="ECO:0000313" key="10">
    <source>
        <dbReference type="EMBL" id="SPF32688.1"/>
    </source>
</evidence>
<reference evidence="11" key="1">
    <citation type="submission" date="2018-02" db="EMBL/GenBank/DDBJ databases">
        <authorList>
            <person name="Hausmann B."/>
        </authorList>
    </citation>
    <scope>NUCLEOTIDE SEQUENCE [LARGE SCALE GENOMIC DNA]</scope>
    <source>
        <strain evidence="11">Peat soil MAG SbA1</strain>
    </source>
</reference>
<name>A0A2U3JZA4_9BACT</name>
<gene>
    <name evidence="8" type="primary">vapC</name>
    <name evidence="10" type="ORF">SBA1_1090021</name>
</gene>
<accession>A0A2U3JZA4</accession>
<evidence type="ECO:0000256" key="2">
    <source>
        <dbReference type="ARBA" id="ARBA00022649"/>
    </source>
</evidence>
<dbReference type="InterPro" id="IPR050556">
    <property type="entry name" value="Type_II_TA_system_RNase"/>
</dbReference>
<dbReference type="EMBL" id="OMOD01000012">
    <property type="protein sequence ID" value="SPF32688.1"/>
    <property type="molecule type" value="Genomic_DNA"/>
</dbReference>
<evidence type="ECO:0000256" key="4">
    <source>
        <dbReference type="ARBA" id="ARBA00022723"/>
    </source>
</evidence>
<dbReference type="AlphaFoldDB" id="A0A2U3JZA4"/>